<proteinExistence type="predicted"/>
<reference evidence="1" key="2">
    <citation type="submission" date="2023-01" db="EMBL/GenBank/DDBJ databases">
        <authorList>
            <person name="Petersen C."/>
        </authorList>
    </citation>
    <scope>NUCLEOTIDE SEQUENCE</scope>
    <source>
        <strain evidence="1">IBT 17514</strain>
    </source>
</reference>
<sequence>MSLGHGTSEALYLDFGADAKYEGRFEALSVQIWRSGVRHVQLSIGFTDAEAPERDDGKIRVRTDLRGNSMDYEALLSHPRATRYVAEFLLQTGILGQLRPCEVEPEPILEDDETTGQN</sequence>
<dbReference type="EMBL" id="JAQJAN010000001">
    <property type="protein sequence ID" value="KAJ5741102.1"/>
    <property type="molecule type" value="Genomic_DNA"/>
</dbReference>
<evidence type="ECO:0000313" key="2">
    <source>
        <dbReference type="Proteomes" id="UP001215712"/>
    </source>
</evidence>
<gene>
    <name evidence="1" type="ORF">N7493_000974</name>
</gene>
<dbReference type="Proteomes" id="UP001215712">
    <property type="component" value="Unassembled WGS sequence"/>
</dbReference>
<reference evidence="1" key="1">
    <citation type="journal article" date="2023" name="IMA Fungus">
        <title>Comparative genomic study of the Penicillium genus elucidates a diverse pangenome and 15 lateral gene transfer events.</title>
        <authorList>
            <person name="Petersen C."/>
            <person name="Sorensen T."/>
            <person name="Nielsen M.R."/>
            <person name="Sondergaard T.E."/>
            <person name="Sorensen J.L."/>
            <person name="Fitzpatrick D.A."/>
            <person name="Frisvad J.C."/>
            <person name="Nielsen K.L."/>
        </authorList>
    </citation>
    <scope>NUCLEOTIDE SEQUENCE</scope>
    <source>
        <strain evidence="1">IBT 17514</strain>
    </source>
</reference>
<protein>
    <submittedName>
        <fullName evidence="1">Uncharacterized protein</fullName>
    </submittedName>
</protein>
<name>A0AAD6N1H6_9EURO</name>
<evidence type="ECO:0000313" key="1">
    <source>
        <dbReference type="EMBL" id="KAJ5741102.1"/>
    </source>
</evidence>
<accession>A0AAD6N1H6</accession>
<comment type="caution">
    <text evidence="1">The sequence shown here is derived from an EMBL/GenBank/DDBJ whole genome shotgun (WGS) entry which is preliminary data.</text>
</comment>
<dbReference type="AlphaFoldDB" id="A0AAD6N1H6"/>
<keyword evidence="2" id="KW-1185">Reference proteome</keyword>
<organism evidence="1 2">
    <name type="scientific">Penicillium malachiteum</name>
    <dbReference type="NCBI Taxonomy" id="1324776"/>
    <lineage>
        <taxon>Eukaryota</taxon>
        <taxon>Fungi</taxon>
        <taxon>Dikarya</taxon>
        <taxon>Ascomycota</taxon>
        <taxon>Pezizomycotina</taxon>
        <taxon>Eurotiomycetes</taxon>
        <taxon>Eurotiomycetidae</taxon>
        <taxon>Eurotiales</taxon>
        <taxon>Aspergillaceae</taxon>
        <taxon>Penicillium</taxon>
    </lineage>
</organism>